<dbReference type="InterPro" id="IPR003719">
    <property type="entry name" value="Phenazine_PhzF-like"/>
</dbReference>
<protein>
    <submittedName>
        <fullName evidence="2">Related to antibiotic biosynthesis protein</fullName>
    </submittedName>
</protein>
<name>A0A5C3DUA1_9BASI</name>
<dbReference type="EMBL" id="OOIN01000003">
    <property type="protein sequence ID" value="SPO22053.1"/>
    <property type="molecule type" value="Genomic_DNA"/>
</dbReference>
<gene>
    <name evidence="2" type="ORF">UTRI_02055_B</name>
</gene>
<dbReference type="OrthoDB" id="75169at2759"/>
<sequence length="313" mass="34106">MSSKTTTYPFHQVDTFTDTPYFGNPVAVVNCLDTSLRIPTQEQMQRFATWTNLSETTFLLPPTPGSGADYRLKIFTPVEELPFAGHPTLGSCHSFLRHLGDYQASALLTERQGKLVQECGIGPVSLQVSPDGTTVRFLAPDFIRHEPVDPTTITRITKALCLESDDIVDAYHIDNGPRWIGIKLRSAEQVLKIDVNAPSCDIGSIRDLFLGFIGPYEGGKNAEAESVANEVRAFVFEDIGEDPVTGSLNAGFAKWLESTGESPADEYTNSQGTAIGRKGRISVKVDRSKGENGRPEIWIGGSCVVCVDGVVHI</sequence>
<dbReference type="GO" id="GO:0016853">
    <property type="term" value="F:isomerase activity"/>
    <property type="evidence" value="ECO:0007669"/>
    <property type="project" value="TreeGrafter"/>
</dbReference>
<dbReference type="PANTHER" id="PTHR13774">
    <property type="entry name" value="PHENAZINE BIOSYNTHESIS PROTEIN"/>
    <property type="match status" value="1"/>
</dbReference>
<dbReference type="PIRSF" id="PIRSF016184">
    <property type="entry name" value="PhzC_PhzF"/>
    <property type="match status" value="1"/>
</dbReference>
<dbReference type="Pfam" id="PF02567">
    <property type="entry name" value="PhzC-PhzF"/>
    <property type="match status" value="1"/>
</dbReference>
<dbReference type="SUPFAM" id="SSF54506">
    <property type="entry name" value="Diaminopimelate epimerase-like"/>
    <property type="match status" value="1"/>
</dbReference>
<feature type="active site" evidence="1">
    <location>
        <position position="55"/>
    </location>
</feature>
<dbReference type="Gene3D" id="3.10.310.10">
    <property type="entry name" value="Diaminopimelate Epimerase, Chain A, domain 1"/>
    <property type="match status" value="2"/>
</dbReference>
<dbReference type="GO" id="GO:0005737">
    <property type="term" value="C:cytoplasm"/>
    <property type="evidence" value="ECO:0007669"/>
    <property type="project" value="TreeGrafter"/>
</dbReference>
<dbReference type="NCBIfam" id="TIGR00654">
    <property type="entry name" value="PhzF_family"/>
    <property type="match status" value="1"/>
</dbReference>
<evidence type="ECO:0000313" key="2">
    <source>
        <dbReference type="EMBL" id="SPO22053.1"/>
    </source>
</evidence>
<organism evidence="2 3">
    <name type="scientific">Ustilago trichophora</name>
    <dbReference type="NCBI Taxonomy" id="86804"/>
    <lineage>
        <taxon>Eukaryota</taxon>
        <taxon>Fungi</taxon>
        <taxon>Dikarya</taxon>
        <taxon>Basidiomycota</taxon>
        <taxon>Ustilaginomycotina</taxon>
        <taxon>Ustilaginomycetes</taxon>
        <taxon>Ustilaginales</taxon>
        <taxon>Ustilaginaceae</taxon>
        <taxon>Ustilago</taxon>
    </lineage>
</organism>
<reference evidence="2 3" key="1">
    <citation type="submission" date="2018-03" db="EMBL/GenBank/DDBJ databases">
        <authorList>
            <person name="Guldener U."/>
        </authorList>
    </citation>
    <scope>NUCLEOTIDE SEQUENCE [LARGE SCALE GENOMIC DNA]</scope>
    <source>
        <strain evidence="2 3">NBRC100155</strain>
    </source>
</reference>
<dbReference type="PANTHER" id="PTHR13774:SF32">
    <property type="entry name" value="ANTISENSE-ENHANCING SEQUENCE 1"/>
    <property type="match status" value="1"/>
</dbReference>
<evidence type="ECO:0000256" key="1">
    <source>
        <dbReference type="PIRSR" id="PIRSR016184-1"/>
    </source>
</evidence>
<proteinExistence type="predicted"/>
<dbReference type="Proteomes" id="UP000324022">
    <property type="component" value="Unassembled WGS sequence"/>
</dbReference>
<accession>A0A5C3DUA1</accession>
<evidence type="ECO:0000313" key="3">
    <source>
        <dbReference type="Proteomes" id="UP000324022"/>
    </source>
</evidence>
<dbReference type="AlphaFoldDB" id="A0A5C3DUA1"/>
<keyword evidence="3" id="KW-1185">Reference proteome</keyword>